<dbReference type="GO" id="GO:0016787">
    <property type="term" value="F:hydrolase activity"/>
    <property type="evidence" value="ECO:0007669"/>
    <property type="project" value="UniProtKB-KW"/>
</dbReference>
<comment type="caution">
    <text evidence="7">The sequence shown here is derived from an EMBL/GenBank/DDBJ whole genome shotgun (WGS) entry which is preliminary data.</text>
</comment>
<dbReference type="PANTHER" id="PTHR37739">
    <property type="entry name" value="KINESIN-LIKE PROTEIN KIN-12D"/>
    <property type="match status" value="1"/>
</dbReference>
<accession>A0A9N7REG0</accession>
<evidence type="ECO:0000256" key="1">
    <source>
        <dbReference type="ARBA" id="ARBA00022701"/>
    </source>
</evidence>
<evidence type="ECO:0000256" key="3">
    <source>
        <dbReference type="ARBA" id="ARBA00022840"/>
    </source>
</evidence>
<keyword evidence="5" id="KW-0505">Motor protein</keyword>
<feature type="coiled-coil region" evidence="6">
    <location>
        <begin position="2"/>
        <end position="29"/>
    </location>
</feature>
<dbReference type="GO" id="GO:0005524">
    <property type="term" value="F:ATP binding"/>
    <property type="evidence" value="ECO:0007669"/>
    <property type="project" value="UniProtKB-KW"/>
</dbReference>
<keyword evidence="1" id="KW-0493">Microtubule</keyword>
<proteinExistence type="predicted"/>
<dbReference type="Proteomes" id="UP001153555">
    <property type="component" value="Unassembled WGS sequence"/>
</dbReference>
<organism evidence="7 8">
    <name type="scientific">Striga hermonthica</name>
    <name type="common">Purple witchweed</name>
    <name type="synonym">Buchnera hermonthica</name>
    <dbReference type="NCBI Taxonomy" id="68872"/>
    <lineage>
        <taxon>Eukaryota</taxon>
        <taxon>Viridiplantae</taxon>
        <taxon>Streptophyta</taxon>
        <taxon>Embryophyta</taxon>
        <taxon>Tracheophyta</taxon>
        <taxon>Spermatophyta</taxon>
        <taxon>Magnoliopsida</taxon>
        <taxon>eudicotyledons</taxon>
        <taxon>Gunneridae</taxon>
        <taxon>Pentapetalae</taxon>
        <taxon>asterids</taxon>
        <taxon>lamiids</taxon>
        <taxon>Lamiales</taxon>
        <taxon>Orobanchaceae</taxon>
        <taxon>Buchnereae</taxon>
        <taxon>Striga</taxon>
    </lineage>
</organism>
<evidence type="ECO:0000256" key="5">
    <source>
        <dbReference type="ARBA" id="ARBA00023175"/>
    </source>
</evidence>
<reference evidence="7" key="1">
    <citation type="submission" date="2019-12" db="EMBL/GenBank/DDBJ databases">
        <authorList>
            <person name="Scholes J."/>
        </authorList>
    </citation>
    <scope>NUCLEOTIDE SEQUENCE</scope>
</reference>
<gene>
    <name evidence="7" type="ORF">SHERM_21301</name>
</gene>
<dbReference type="EMBL" id="CACSLK010024742">
    <property type="protein sequence ID" value="CAA0824347.1"/>
    <property type="molecule type" value="Genomic_DNA"/>
</dbReference>
<evidence type="ECO:0000313" key="7">
    <source>
        <dbReference type="EMBL" id="CAA0824347.1"/>
    </source>
</evidence>
<name>A0A9N7REG0_STRHE</name>
<keyword evidence="4 6" id="KW-0175">Coiled coil</keyword>
<keyword evidence="8" id="KW-1185">Reference proteome</keyword>
<evidence type="ECO:0000256" key="6">
    <source>
        <dbReference type="SAM" id="Coils"/>
    </source>
</evidence>
<feature type="coiled-coil region" evidence="6">
    <location>
        <begin position="385"/>
        <end position="461"/>
    </location>
</feature>
<dbReference type="GO" id="GO:0005874">
    <property type="term" value="C:microtubule"/>
    <property type="evidence" value="ECO:0007669"/>
    <property type="project" value="UniProtKB-KW"/>
</dbReference>
<evidence type="ECO:0000256" key="4">
    <source>
        <dbReference type="ARBA" id="ARBA00023054"/>
    </source>
</evidence>
<protein>
    <submittedName>
        <fullName evidence="7">P-loop containing nucleoside triphosphate hydrolases superfamily protein</fullName>
    </submittedName>
</protein>
<feature type="coiled-coil region" evidence="6">
    <location>
        <begin position="62"/>
        <end position="103"/>
    </location>
</feature>
<feature type="coiled-coil region" evidence="6">
    <location>
        <begin position="303"/>
        <end position="354"/>
    </location>
</feature>
<evidence type="ECO:0000256" key="2">
    <source>
        <dbReference type="ARBA" id="ARBA00022741"/>
    </source>
</evidence>
<dbReference type="InterPro" id="IPR044986">
    <property type="entry name" value="KIF15/KIN-12"/>
</dbReference>
<keyword evidence="7" id="KW-0378">Hydrolase</keyword>
<dbReference type="OrthoDB" id="3176171at2759"/>
<sequence>MAIFLAKENDELQAKLKVLIEDNNKLIELYESAVSGNRIQADSNVCLNNVAEEKELEMKGDLERLNCQLTEMHEENDRLMSLYEKAMQERDELKKIIDCSQQKLVEVDGDERFRFDCASTCSDKERDREELDGTVPHVQDGKVNPDLEDGTCLHEVHVGDDYSQCLIDSQMRTVDEDELKEINKWEEIRASTMDLPKEMDCIRKKIAEAHEKLSCSAQTLTVFGSLEQALVEVDTLSERISKLEKSIWAKKQDHENLKSLSSELQKRKDVAGKKLSALKYSLSNFSSSITYFEQREALAKSRLVSSSENLSRKKEELNSLELSRHEVTDALSKNKETEAELRKLSDSLKLKVEDEHRKLENERVLFAIDNVENKNWQSSGKATALLKSEEEKTKLQNEIKLNREKLGVVKKEAEVLTKNLGKIESERKVLEAEIQKESALVEELSQKLENIIKEKEMILEVRENGKNEYDTMIVDYYERLFEMELNEEELKIMHEEVLVGLMEMEDLQAARGKAVERKTELLETLSLGETSFVSEKVEADVRSVRTSVLELNSLLEQCGLVGSQICA</sequence>
<dbReference type="AlphaFoldDB" id="A0A9N7REG0"/>
<keyword evidence="3" id="KW-0067">ATP-binding</keyword>
<dbReference type="PANTHER" id="PTHR37739:SF14">
    <property type="entry name" value="KINESIN-LIKE PROTEIN KIN-12E"/>
    <property type="match status" value="1"/>
</dbReference>
<evidence type="ECO:0000313" key="8">
    <source>
        <dbReference type="Proteomes" id="UP001153555"/>
    </source>
</evidence>
<keyword evidence="2" id="KW-0547">Nucleotide-binding</keyword>